<dbReference type="EMBL" id="SOHN01000009">
    <property type="protein sequence ID" value="TFD89288.1"/>
    <property type="molecule type" value="Genomic_DNA"/>
</dbReference>
<evidence type="ECO:0000259" key="2">
    <source>
        <dbReference type="Pfam" id="PF03795"/>
    </source>
</evidence>
<reference evidence="3 4" key="1">
    <citation type="submission" date="2019-03" db="EMBL/GenBank/DDBJ databases">
        <title>Genomics of glacier-inhabiting Cryobacterium strains.</title>
        <authorList>
            <person name="Liu Q."/>
            <person name="Xin Y.-H."/>
        </authorList>
    </citation>
    <scope>NUCLEOTIDE SEQUENCE [LARGE SCALE GENOMIC DNA]</scope>
    <source>
        <strain evidence="3 4">Sr54</strain>
    </source>
</reference>
<feature type="domain" description="YCII-related" evidence="2">
    <location>
        <begin position="70"/>
        <end position="176"/>
    </location>
</feature>
<dbReference type="PANTHER" id="PTHR35174">
    <property type="entry name" value="BLL7171 PROTEIN-RELATED"/>
    <property type="match status" value="1"/>
</dbReference>
<comment type="caution">
    <text evidence="3">The sequence shown here is derived from an EMBL/GenBank/DDBJ whole genome shotgun (WGS) entry which is preliminary data.</text>
</comment>
<dbReference type="Pfam" id="PF03795">
    <property type="entry name" value="YCII"/>
    <property type="match status" value="1"/>
</dbReference>
<keyword evidence="4" id="KW-1185">Reference proteome</keyword>
<dbReference type="SUPFAM" id="SSF54909">
    <property type="entry name" value="Dimeric alpha+beta barrel"/>
    <property type="match status" value="1"/>
</dbReference>
<dbReference type="InterPro" id="IPR011008">
    <property type="entry name" value="Dimeric_a/b-barrel"/>
</dbReference>
<evidence type="ECO:0000313" key="4">
    <source>
        <dbReference type="Proteomes" id="UP000297626"/>
    </source>
</evidence>
<organism evidence="3 4">
    <name type="scientific">Cryobacterium serini</name>
    <dbReference type="NCBI Taxonomy" id="1259201"/>
    <lineage>
        <taxon>Bacteria</taxon>
        <taxon>Bacillati</taxon>
        <taxon>Actinomycetota</taxon>
        <taxon>Actinomycetes</taxon>
        <taxon>Micrococcales</taxon>
        <taxon>Microbacteriaceae</taxon>
        <taxon>Cryobacterium</taxon>
    </lineage>
</organism>
<evidence type="ECO:0000313" key="3">
    <source>
        <dbReference type="EMBL" id="TFD89288.1"/>
    </source>
</evidence>
<accession>A0A4R9BSE6</accession>
<protein>
    <recommendedName>
        <fullName evidence="2">YCII-related domain-containing protein</fullName>
    </recommendedName>
</protein>
<gene>
    <name evidence="3" type="ORF">E3T51_06185</name>
</gene>
<dbReference type="InterPro" id="IPR005545">
    <property type="entry name" value="YCII"/>
</dbReference>
<evidence type="ECO:0000256" key="1">
    <source>
        <dbReference type="ARBA" id="ARBA00007689"/>
    </source>
</evidence>
<proteinExistence type="inferred from homology"/>
<name>A0A4R9BSE6_9MICO</name>
<sequence>MVWTGGSVVGAVASVQMKSMYSISWSFACRCVNSTYGMSTSGQRVKTRCPHSLSLYVAVGHASLKEFLLKYMILIHTSAASDLAIRSEAFAEFEAAHGAVIGELSITGELIDTHELAVLGAKVVRTNGGLSVTNGPFAETTEWVGGYYIVDVASEDRAIEIAARFVEARYAAVEVRAFALPPL</sequence>
<dbReference type="Proteomes" id="UP000297626">
    <property type="component" value="Unassembled WGS sequence"/>
</dbReference>
<dbReference type="Gene3D" id="3.30.70.1060">
    <property type="entry name" value="Dimeric alpha+beta barrel"/>
    <property type="match status" value="1"/>
</dbReference>
<dbReference type="AlphaFoldDB" id="A0A4R9BSE6"/>
<comment type="similarity">
    <text evidence="1">Belongs to the YciI family.</text>
</comment>